<keyword evidence="4" id="KW-1185">Reference proteome</keyword>
<dbReference type="Proteomes" id="UP000734854">
    <property type="component" value="Unassembled WGS sequence"/>
</dbReference>
<sequence length="220" mass="24682">MSENTLIPKFGNWDRTFPYSQCFDDVRKGSRTEREMINPHDPYDNPEAFSANMSLAQSPATASYSEATKLKDEVHIKREANHRHEDQKTSGNHRRMASRRSGSSNYKNSHSPLHQSWSSSSSSFISKSARRSRTNGIEDDNKASPFTSKIKRGSIVPKFGDWDVSNPSSADGFTVIFDKVREEKQAGATTIASMSSETTHVDCNGHAQKSSGYWCFGWCK</sequence>
<dbReference type="PANTHER" id="PTHR33159">
    <property type="entry name" value="RPM1-INTERACTING PROTEIN 4 (RIN4) FAMILY PROTEIN"/>
    <property type="match status" value="1"/>
</dbReference>
<feature type="compositionally biased region" description="Basic and acidic residues" evidence="1">
    <location>
        <begin position="78"/>
        <end position="88"/>
    </location>
</feature>
<dbReference type="PANTHER" id="PTHR33159:SF6">
    <property type="entry name" value="RPM1-INTERACTING PROTEIN 4"/>
    <property type="match status" value="1"/>
</dbReference>
<comment type="caution">
    <text evidence="3">The sequence shown here is derived from an EMBL/GenBank/DDBJ whole genome shotgun (WGS) entry which is preliminary data.</text>
</comment>
<feature type="domain" description="RIN4 pathogenic type III effector avirulence factor Avr cleavage site" evidence="2">
    <location>
        <begin position="151"/>
        <end position="185"/>
    </location>
</feature>
<name>A0A8J5HD77_ZINOF</name>
<organism evidence="3 4">
    <name type="scientific">Zingiber officinale</name>
    <name type="common">Ginger</name>
    <name type="synonym">Amomum zingiber</name>
    <dbReference type="NCBI Taxonomy" id="94328"/>
    <lineage>
        <taxon>Eukaryota</taxon>
        <taxon>Viridiplantae</taxon>
        <taxon>Streptophyta</taxon>
        <taxon>Embryophyta</taxon>
        <taxon>Tracheophyta</taxon>
        <taxon>Spermatophyta</taxon>
        <taxon>Magnoliopsida</taxon>
        <taxon>Liliopsida</taxon>
        <taxon>Zingiberales</taxon>
        <taxon>Zingiberaceae</taxon>
        <taxon>Zingiber</taxon>
    </lineage>
</organism>
<protein>
    <recommendedName>
        <fullName evidence="2">RIN4 pathogenic type III effector avirulence factor Avr cleavage site domain-containing protein</fullName>
    </recommendedName>
</protein>
<dbReference type="InterPro" id="IPR040387">
    <property type="entry name" value="RIN4/NOI4"/>
</dbReference>
<dbReference type="EMBL" id="JACMSC010000007">
    <property type="protein sequence ID" value="KAG6515604.1"/>
    <property type="molecule type" value="Genomic_DNA"/>
</dbReference>
<reference evidence="3 4" key="1">
    <citation type="submission" date="2020-08" db="EMBL/GenBank/DDBJ databases">
        <title>Plant Genome Project.</title>
        <authorList>
            <person name="Zhang R.-G."/>
        </authorList>
    </citation>
    <scope>NUCLEOTIDE SEQUENCE [LARGE SCALE GENOMIC DNA]</scope>
    <source>
        <tissue evidence="3">Rhizome</tissue>
    </source>
</reference>
<evidence type="ECO:0000256" key="1">
    <source>
        <dbReference type="SAM" id="MobiDB-lite"/>
    </source>
</evidence>
<evidence type="ECO:0000259" key="2">
    <source>
        <dbReference type="Pfam" id="PF05627"/>
    </source>
</evidence>
<dbReference type="AlphaFoldDB" id="A0A8J5HD77"/>
<dbReference type="InterPro" id="IPR008700">
    <property type="entry name" value="TypeIII_avirulence_cleave"/>
</dbReference>
<proteinExistence type="predicted"/>
<gene>
    <name evidence="3" type="ORF">ZIOFF_026033</name>
</gene>
<dbReference type="GO" id="GO:0005886">
    <property type="term" value="C:plasma membrane"/>
    <property type="evidence" value="ECO:0007669"/>
    <property type="project" value="TreeGrafter"/>
</dbReference>
<accession>A0A8J5HD77</accession>
<feature type="compositionally biased region" description="Low complexity" evidence="1">
    <location>
        <begin position="109"/>
        <end position="127"/>
    </location>
</feature>
<evidence type="ECO:0000313" key="3">
    <source>
        <dbReference type="EMBL" id="KAG6515604.1"/>
    </source>
</evidence>
<dbReference type="Pfam" id="PF05627">
    <property type="entry name" value="AvrRpt-cleavage"/>
    <property type="match status" value="1"/>
</dbReference>
<feature type="region of interest" description="Disordered" evidence="1">
    <location>
        <begin position="78"/>
        <end position="145"/>
    </location>
</feature>
<evidence type="ECO:0000313" key="4">
    <source>
        <dbReference type="Proteomes" id="UP000734854"/>
    </source>
</evidence>